<dbReference type="EMBL" id="BAAAHQ010000017">
    <property type="protein sequence ID" value="GAA0931424.1"/>
    <property type="molecule type" value="Genomic_DNA"/>
</dbReference>
<comment type="caution">
    <text evidence="2">The sequence shown here is derived from an EMBL/GenBank/DDBJ whole genome shotgun (WGS) entry which is preliminary data.</text>
</comment>
<organism evidence="2 3">
    <name type="scientific">Nonomuraea longicatena</name>
    <dbReference type="NCBI Taxonomy" id="83682"/>
    <lineage>
        <taxon>Bacteria</taxon>
        <taxon>Bacillati</taxon>
        <taxon>Actinomycetota</taxon>
        <taxon>Actinomycetes</taxon>
        <taxon>Streptosporangiales</taxon>
        <taxon>Streptosporangiaceae</taxon>
        <taxon>Nonomuraea</taxon>
    </lineage>
</organism>
<evidence type="ECO:0000313" key="2">
    <source>
        <dbReference type="EMBL" id="GAA0931424.1"/>
    </source>
</evidence>
<gene>
    <name evidence="2" type="ORF">GCM10009560_36490</name>
</gene>
<dbReference type="Gene3D" id="2.60.120.10">
    <property type="entry name" value="Jelly Rolls"/>
    <property type="match status" value="1"/>
</dbReference>
<feature type="domain" description="Cupin type-2" evidence="1">
    <location>
        <begin position="26"/>
        <end position="92"/>
    </location>
</feature>
<name>A0ABN1PPV2_9ACTN</name>
<dbReference type="InterPro" id="IPR011051">
    <property type="entry name" value="RmlC_Cupin_sf"/>
</dbReference>
<dbReference type="InterPro" id="IPR014710">
    <property type="entry name" value="RmlC-like_jellyroll"/>
</dbReference>
<protein>
    <recommendedName>
        <fullName evidence="1">Cupin type-2 domain-containing protein</fullName>
    </recommendedName>
</protein>
<sequence>MRRSTLAEHPGGIGLPGYRIASGGVSSLPPGAVSHGNGRHTHPDPEIFIVLSGTGVIHLDGEPSAFAAGDVLVVEAGEDHHLEAVTPVVTTWLHLEPGR</sequence>
<reference evidence="2 3" key="1">
    <citation type="journal article" date="2019" name="Int. J. Syst. Evol. Microbiol.">
        <title>The Global Catalogue of Microorganisms (GCM) 10K type strain sequencing project: providing services to taxonomists for standard genome sequencing and annotation.</title>
        <authorList>
            <consortium name="The Broad Institute Genomics Platform"/>
            <consortium name="The Broad Institute Genome Sequencing Center for Infectious Disease"/>
            <person name="Wu L."/>
            <person name="Ma J."/>
        </authorList>
    </citation>
    <scope>NUCLEOTIDE SEQUENCE [LARGE SCALE GENOMIC DNA]</scope>
    <source>
        <strain evidence="2 3">JCM 11136</strain>
    </source>
</reference>
<dbReference type="Proteomes" id="UP001501578">
    <property type="component" value="Unassembled WGS sequence"/>
</dbReference>
<proteinExistence type="predicted"/>
<dbReference type="RefSeq" id="WP_343951075.1">
    <property type="nucleotide sequence ID" value="NZ_BAAAHQ010000017.1"/>
</dbReference>
<dbReference type="InterPro" id="IPR013096">
    <property type="entry name" value="Cupin_2"/>
</dbReference>
<evidence type="ECO:0000313" key="3">
    <source>
        <dbReference type="Proteomes" id="UP001501578"/>
    </source>
</evidence>
<dbReference type="Pfam" id="PF07883">
    <property type="entry name" value="Cupin_2"/>
    <property type="match status" value="1"/>
</dbReference>
<accession>A0ABN1PPV2</accession>
<dbReference type="SUPFAM" id="SSF51182">
    <property type="entry name" value="RmlC-like cupins"/>
    <property type="match status" value="1"/>
</dbReference>
<evidence type="ECO:0000259" key="1">
    <source>
        <dbReference type="Pfam" id="PF07883"/>
    </source>
</evidence>
<keyword evidence="3" id="KW-1185">Reference proteome</keyword>